<evidence type="ECO:0000256" key="2">
    <source>
        <dbReference type="ARBA" id="ARBA00006210"/>
    </source>
</evidence>
<evidence type="ECO:0000256" key="5">
    <source>
        <dbReference type="ARBA" id="ARBA00023163"/>
    </source>
</evidence>
<dbReference type="PANTHER" id="PTHR35041">
    <property type="entry name" value="MEDIATOR OF RNA POLYMERASE II TRANSCRIPTION SUBUNIT 1"/>
    <property type="match status" value="1"/>
</dbReference>
<dbReference type="OrthoDB" id="5310959at2759"/>
<evidence type="ECO:0000256" key="4">
    <source>
        <dbReference type="ARBA" id="ARBA00023159"/>
    </source>
</evidence>
<keyword evidence="3 7" id="KW-0805">Transcription regulation</keyword>
<evidence type="ECO:0000256" key="3">
    <source>
        <dbReference type="ARBA" id="ARBA00023015"/>
    </source>
</evidence>
<evidence type="ECO:0000259" key="9">
    <source>
        <dbReference type="Pfam" id="PF10744"/>
    </source>
</evidence>
<evidence type="ECO:0000256" key="6">
    <source>
        <dbReference type="ARBA" id="ARBA00023242"/>
    </source>
</evidence>
<gene>
    <name evidence="10" type="ORF">PCON_06652</name>
</gene>
<dbReference type="Pfam" id="PF10744">
    <property type="entry name" value="Med1"/>
    <property type="match status" value="1"/>
</dbReference>
<dbReference type="OMA" id="KWAEWIR"/>
<dbReference type="EMBL" id="HF935332">
    <property type="protein sequence ID" value="CCX07065.1"/>
    <property type="molecule type" value="Genomic_DNA"/>
</dbReference>
<accession>U4KZE1</accession>
<dbReference type="GO" id="GO:0045944">
    <property type="term" value="P:positive regulation of transcription by RNA polymerase II"/>
    <property type="evidence" value="ECO:0007669"/>
    <property type="project" value="UniProtKB-ARBA"/>
</dbReference>
<name>U4KZE1_PYROM</name>
<evidence type="ECO:0000256" key="8">
    <source>
        <dbReference type="SAM" id="MobiDB-lite"/>
    </source>
</evidence>
<comment type="subcellular location">
    <subcellularLocation>
        <location evidence="1 7">Nucleus</location>
    </subcellularLocation>
</comment>
<organism evidence="10 11">
    <name type="scientific">Pyronema omphalodes (strain CBS 100304)</name>
    <name type="common">Pyronema confluens</name>
    <dbReference type="NCBI Taxonomy" id="1076935"/>
    <lineage>
        <taxon>Eukaryota</taxon>
        <taxon>Fungi</taxon>
        <taxon>Dikarya</taxon>
        <taxon>Ascomycota</taxon>
        <taxon>Pezizomycotina</taxon>
        <taxon>Pezizomycetes</taxon>
        <taxon>Pezizales</taxon>
        <taxon>Pyronemataceae</taxon>
        <taxon>Pyronema</taxon>
    </lineage>
</organism>
<evidence type="ECO:0000256" key="7">
    <source>
        <dbReference type="RuleBase" id="RU364059"/>
    </source>
</evidence>
<dbReference type="eggNOG" id="ENOG502RYK5">
    <property type="taxonomic scope" value="Eukaryota"/>
</dbReference>
<protein>
    <recommendedName>
        <fullName evidence="7">Mediator of RNA polymerase II transcription subunit 1</fullName>
    </recommendedName>
    <alternativeName>
        <fullName evidence="7">Mediator complex subunit 1</fullName>
    </alternativeName>
</protein>
<keyword evidence="5 7" id="KW-0804">Transcription</keyword>
<evidence type="ECO:0000313" key="11">
    <source>
        <dbReference type="Proteomes" id="UP000018144"/>
    </source>
</evidence>
<reference evidence="10 11" key="1">
    <citation type="journal article" date="2013" name="PLoS Genet.">
        <title>The genome and development-dependent transcriptomes of Pyronema confluens: a window into fungal evolution.</title>
        <authorList>
            <person name="Traeger S."/>
            <person name="Altegoer F."/>
            <person name="Freitag M."/>
            <person name="Gabaldon T."/>
            <person name="Kempken F."/>
            <person name="Kumar A."/>
            <person name="Marcet-Houben M."/>
            <person name="Poggeler S."/>
            <person name="Stajich J.E."/>
            <person name="Nowrousian M."/>
        </authorList>
    </citation>
    <scope>NUCLEOTIDE SEQUENCE [LARGE SCALE GENOMIC DNA]</scope>
    <source>
        <strain evidence="11">CBS 100304</strain>
        <tissue evidence="10">Vegetative mycelium</tissue>
    </source>
</reference>
<keyword evidence="4 7" id="KW-0010">Activator</keyword>
<proteinExistence type="inferred from homology"/>
<dbReference type="AlphaFoldDB" id="U4KZE1"/>
<sequence>MTTPNLTGLTPKMAGQTPKMTGSTPSALGSFGFSPALLGQSPMAMLKHSRSPLPSGASPGMLVRLGMTPGMGMQQLPPDETKKRELEEMLKLLAQRPGRISIPAIERLAKGMGLDFYKEDGDAPGVIRLSLAAKIFLLDIEYLGNTIIKAQLALSGNDPQTFQSIDEATKILQSNLVPVAKSPGHYPLFSSSIGDFSENLTRLYRTDKLSTDNLNCFTAISGIYQSLEKIYHYERENMGEMAALCFGNGRPQMHIRGKVGLSIDYWKERRLLNAHGGGKNTEEEEERLWRVLIEVEETPNFGGIPMNHVTPVRSTNHWVSDEIKKHKEDNLFGDLEELTTDWLEPPLEELMEIPGDPTQSKPPSARFVARLDPPLVLPWPEEQALNPSIIPTDIDSFERLLFPSLSPKESTYREIYGSSEDAEATIHNYHLETLALKTVSSRRVTEIPFSHPRDLLRFFHTLRQYALLSTLLESCFSPKHVSKTPPSDGQKPVVMDELDLLLQGFDSSNTPAVGLPVTVSLEPEQGFGLRVVYPDQGGMGNWQVVVGKNGDLKVAAGGNGAMEDRIRKALGAAEDVGLVVEWVRRGMQ</sequence>
<feature type="region of interest" description="Disordered" evidence="8">
    <location>
        <begin position="1"/>
        <end position="24"/>
    </location>
</feature>
<dbReference type="GO" id="GO:0003712">
    <property type="term" value="F:transcription coregulator activity"/>
    <property type="evidence" value="ECO:0007669"/>
    <property type="project" value="InterPro"/>
</dbReference>
<dbReference type="Proteomes" id="UP000018144">
    <property type="component" value="Unassembled WGS sequence"/>
</dbReference>
<evidence type="ECO:0000313" key="10">
    <source>
        <dbReference type="EMBL" id="CCX07065.1"/>
    </source>
</evidence>
<evidence type="ECO:0000256" key="1">
    <source>
        <dbReference type="ARBA" id="ARBA00004123"/>
    </source>
</evidence>
<dbReference type="InterPro" id="IPR019680">
    <property type="entry name" value="Mediator_Med1"/>
</dbReference>
<comment type="function">
    <text evidence="7">Component of the Mediator complex, a coactivator involved in the regulated transcription of nearly all RNA polymerase II-dependent genes. Mediator functions as a bridge to convey information from gene-specific regulatory proteins to the basal RNA polymerase II transcription machinery. Mediator is recruited to promoters by direct interactions with regulatory proteins and serves as a scaffold for the assembly of a functional preinitiation complex with RNA polymerase II and the general transcription factors.</text>
</comment>
<feature type="domain" description="Mediator complex subunit Med1" evidence="9">
    <location>
        <begin position="87"/>
        <end position="477"/>
    </location>
</feature>
<dbReference type="STRING" id="1076935.U4KZE1"/>
<keyword evidence="11" id="KW-1185">Reference proteome</keyword>
<dbReference type="PANTHER" id="PTHR35041:SF4">
    <property type="entry name" value="MEDIATOR OF RNA POLYMERASE II TRANSCRIPTION SUBUNIT 1"/>
    <property type="match status" value="1"/>
</dbReference>
<comment type="similarity">
    <text evidence="2 7">Belongs to the Mediator complex subunit 1 family.</text>
</comment>
<dbReference type="GO" id="GO:0016592">
    <property type="term" value="C:mediator complex"/>
    <property type="evidence" value="ECO:0007669"/>
    <property type="project" value="InterPro"/>
</dbReference>
<keyword evidence="6 7" id="KW-0539">Nucleus</keyword>